<proteinExistence type="predicted"/>
<dbReference type="AlphaFoldDB" id="A0A9N8DZC6"/>
<feature type="compositionally biased region" description="Acidic residues" evidence="1">
    <location>
        <begin position="791"/>
        <end position="800"/>
    </location>
</feature>
<name>A0A9N8DZC6_9STRA</name>
<comment type="caution">
    <text evidence="2">The sequence shown here is derived from an EMBL/GenBank/DDBJ whole genome shotgun (WGS) entry which is preliminary data.</text>
</comment>
<feature type="region of interest" description="Disordered" evidence="1">
    <location>
        <begin position="13"/>
        <end position="274"/>
    </location>
</feature>
<feature type="compositionally biased region" description="Polar residues" evidence="1">
    <location>
        <begin position="13"/>
        <end position="39"/>
    </location>
</feature>
<sequence>MMSLIIQNLDILNTDSNDKNNTTIRRSTSMEVSSSQAEQLAQEHQVAQEHQGLKDKEEVSLNKGQDQEPQNGIVKEPKEEQQGAQSTTLGDDNIRKSMSASFQELQYDDDDDEGANDDNGEGAFILVRDNDSVSSLDSTDSFAVESLSDPEEAEDDEHRRRPRRRRGRRRLEEPQQRKPPQRQQQQLPNNGSHTPPAQRRTVRRSRLKASKVAAPIRSKTSPNLPRRQRTGEPAKRPLPPGSLQRNYSDPELMSPTRSGDDDDKMAQQRDSLESLKQSTHSLNHLELWDDDDDDGPLHHRDKTDVERWHDTAGTHDTSANLAMSFHSGDNSDATNSRWSASTGHRSMNTAQLDQLSTVPRFPRRQKTGENILQARQQVQQLQASRSQDSQDNNNNHNHKETTTTTTKKRPQLPNRQKSFRRNVLTMNQAAQAALAMAEHHLHHHGGNNNLSPHSQQGAPAMPRRSISGDTADTGRSFGRQKSLPNLRPHKEEYQEYAGGGAGTSDGKDPLSVSLHNETPRIPERKASCARPRRTSATTTTTKGGGSHSPYVIARASRIRRAKSDGARKVDISALLQDDDSNIASNLQSSWANHSTNSGNSFYFEPGEDDEPKMPRRTTSTEDLPDPKKSAAAVATANHEFSSSINLNAKIPERHPSNSTAWSTATARISLLGSSAEGTTESSRRRKTDDDEDEEAPSQRASNTSDLISLSMHSLTSLTPPSMPQRHVSGEYSHPSMRMGDMSMSLSRHSVASSTATDVPKMPRRQVSNDDENQIGPPLRRLGTIASAAGDAEADDDAPDDGCDKTEHEEDAGNLGDQEDGSEDDEEEEASMSKLAELPTARQVTDIPPPRALNLVNHNTSMSTLDESNNSHLYSSAPKLLKVARTSSATTATTATSTVSGNTKSSRQDAFIRLPMRQGSISERRELLERADAEDGARSNSKDLEMTILEEAEEGEPQSDGVDDGDVVEVKGMISESTADGLQKVAVDDSGKDLQLSADTKFSAAVGAAEDDKQHHVVVEAAASLGEASLSEASC</sequence>
<keyword evidence="3" id="KW-1185">Reference proteome</keyword>
<dbReference type="Proteomes" id="UP001153069">
    <property type="component" value="Unassembled WGS sequence"/>
</dbReference>
<feature type="compositionally biased region" description="Polar residues" evidence="1">
    <location>
        <begin position="327"/>
        <end position="357"/>
    </location>
</feature>
<feature type="region of interest" description="Disordered" evidence="1">
    <location>
        <begin position="376"/>
        <end position="416"/>
    </location>
</feature>
<feature type="compositionally biased region" description="Basic residues" evidence="1">
    <location>
        <begin position="200"/>
        <end position="209"/>
    </location>
</feature>
<feature type="compositionally biased region" description="Polar residues" evidence="1">
    <location>
        <begin position="132"/>
        <end position="141"/>
    </location>
</feature>
<feature type="compositionally biased region" description="Polar residues" evidence="1">
    <location>
        <begin position="589"/>
        <end position="600"/>
    </location>
</feature>
<accession>A0A9N8DZC6</accession>
<dbReference type="EMBL" id="CAICTM010000496">
    <property type="protein sequence ID" value="CAB9511682.1"/>
    <property type="molecule type" value="Genomic_DNA"/>
</dbReference>
<feature type="compositionally biased region" description="Basic and acidic residues" evidence="1">
    <location>
        <begin position="264"/>
        <end position="273"/>
    </location>
</feature>
<feature type="compositionally biased region" description="Polar residues" evidence="1">
    <location>
        <begin position="743"/>
        <end position="756"/>
    </location>
</feature>
<evidence type="ECO:0000313" key="2">
    <source>
        <dbReference type="EMBL" id="CAB9511682.1"/>
    </source>
</evidence>
<feature type="compositionally biased region" description="Acidic residues" evidence="1">
    <location>
        <begin position="808"/>
        <end position="829"/>
    </location>
</feature>
<feature type="compositionally biased region" description="Polar residues" evidence="1">
    <location>
        <begin position="698"/>
        <end position="719"/>
    </location>
</feature>
<feature type="compositionally biased region" description="Low complexity" evidence="1">
    <location>
        <begin position="376"/>
        <end position="395"/>
    </location>
</feature>
<feature type="compositionally biased region" description="Basic and acidic residues" evidence="1">
    <location>
        <begin position="51"/>
        <end position="60"/>
    </location>
</feature>
<feature type="compositionally biased region" description="Basic and acidic residues" evidence="1">
    <location>
        <begin position="295"/>
        <end position="309"/>
    </location>
</feature>
<feature type="region of interest" description="Disordered" evidence="1">
    <location>
        <begin position="589"/>
        <end position="628"/>
    </location>
</feature>
<gene>
    <name evidence="2" type="ORF">SEMRO_497_G154770.2</name>
</gene>
<feature type="region of interest" description="Disordered" evidence="1">
    <location>
        <begin position="442"/>
        <end position="548"/>
    </location>
</feature>
<evidence type="ECO:0000256" key="1">
    <source>
        <dbReference type="SAM" id="MobiDB-lite"/>
    </source>
</evidence>
<feature type="region of interest" description="Disordered" evidence="1">
    <location>
        <begin position="327"/>
        <end position="363"/>
    </location>
</feature>
<feature type="region of interest" description="Disordered" evidence="1">
    <location>
        <begin position="670"/>
        <end position="855"/>
    </location>
</feature>
<feature type="compositionally biased region" description="Basic residues" evidence="1">
    <location>
        <begin position="160"/>
        <end position="169"/>
    </location>
</feature>
<evidence type="ECO:0000313" key="3">
    <source>
        <dbReference type="Proteomes" id="UP001153069"/>
    </source>
</evidence>
<protein>
    <submittedName>
        <fullName evidence="2">Uncharacterized protein</fullName>
    </submittedName>
</protein>
<organism evidence="2 3">
    <name type="scientific">Seminavis robusta</name>
    <dbReference type="NCBI Taxonomy" id="568900"/>
    <lineage>
        <taxon>Eukaryota</taxon>
        <taxon>Sar</taxon>
        <taxon>Stramenopiles</taxon>
        <taxon>Ochrophyta</taxon>
        <taxon>Bacillariophyta</taxon>
        <taxon>Bacillariophyceae</taxon>
        <taxon>Bacillariophycidae</taxon>
        <taxon>Naviculales</taxon>
        <taxon>Naviculaceae</taxon>
        <taxon>Seminavis</taxon>
    </lineage>
</organism>
<feature type="region of interest" description="Disordered" evidence="1">
    <location>
        <begin position="287"/>
        <end position="309"/>
    </location>
</feature>
<feature type="compositionally biased region" description="Basic and acidic residues" evidence="1">
    <location>
        <begin position="517"/>
        <end position="526"/>
    </location>
</feature>
<reference evidence="2" key="1">
    <citation type="submission" date="2020-06" db="EMBL/GenBank/DDBJ databases">
        <authorList>
            <consortium name="Plant Systems Biology data submission"/>
        </authorList>
    </citation>
    <scope>NUCLEOTIDE SEQUENCE</scope>
    <source>
        <strain evidence="2">D6</strain>
    </source>
</reference>
<feature type="compositionally biased region" description="Polar residues" evidence="1">
    <location>
        <begin position="82"/>
        <end position="104"/>
    </location>
</feature>
<feature type="compositionally biased region" description="Acidic residues" evidence="1">
    <location>
        <begin position="106"/>
        <end position="120"/>
    </location>
</feature>